<keyword evidence="4" id="KW-0456">Lyase</keyword>
<dbReference type="GO" id="GO:0004124">
    <property type="term" value="F:cysteine synthase activity"/>
    <property type="evidence" value="ECO:0007669"/>
    <property type="project" value="UniProtKB-EC"/>
</dbReference>
<dbReference type="EC" id="4.2.1.22" evidence="4"/>
<protein>
    <submittedName>
        <fullName evidence="4">Cystathionine beta-synthase/cysteine synthase A</fullName>
        <ecNumber evidence="4">2.5.1.47</ecNumber>
        <ecNumber evidence="4">4.2.1.22</ecNumber>
    </submittedName>
</protein>
<dbReference type="PANTHER" id="PTHR10314">
    <property type="entry name" value="CYSTATHIONINE BETA-SYNTHASE"/>
    <property type="match status" value="1"/>
</dbReference>
<dbReference type="Gene3D" id="3.40.50.1100">
    <property type="match status" value="2"/>
</dbReference>
<keyword evidence="2" id="KW-0663">Pyridoxal phosphate</keyword>
<sequence>MRYDTILDAIGNTPMVRLQRLAGPADAAVWVKLECLNPGGSVKARPASAMIRAALRSGALTEDGSIVEATSGNLGIALAMIGSALGIQVRIMVDPRTPALSVRTIAAYGADPVLVERADEHGKFQIPRIQAAETVGRTVEGAYVPNQWDNPENPSAHSATASEIIDDLDGDVDAVVCTTSSCGQITGIGRRVKQTRPDCRMVAVDGRGSAAIGGPMGQHLLVGLGSAFTPGNFDPATVDEAYWCGDTEAFSTCRLLASKEGMLLGGSSGAAVFVALAVARRLGPGNNVVAVAPDGGDRYLDTIYNDTWIRHHDLTLAATVADLRDRLTGYTPFPGNQLRPWRHYPARPDP</sequence>
<dbReference type="InterPro" id="IPR001926">
    <property type="entry name" value="TrpB-like_PALP"/>
</dbReference>
<dbReference type="EMBL" id="JACHIR010000004">
    <property type="protein sequence ID" value="MBB5897983.1"/>
    <property type="molecule type" value="Genomic_DNA"/>
</dbReference>
<evidence type="ECO:0000259" key="3">
    <source>
        <dbReference type="Pfam" id="PF00291"/>
    </source>
</evidence>
<dbReference type="SUPFAM" id="SSF53686">
    <property type="entry name" value="Tryptophan synthase beta subunit-like PLP-dependent enzymes"/>
    <property type="match status" value="1"/>
</dbReference>
<evidence type="ECO:0000256" key="1">
    <source>
        <dbReference type="ARBA" id="ARBA00001933"/>
    </source>
</evidence>
<organism evidence="4 5">
    <name type="scientific">Kutzneria kofuensis</name>
    <dbReference type="NCBI Taxonomy" id="103725"/>
    <lineage>
        <taxon>Bacteria</taxon>
        <taxon>Bacillati</taxon>
        <taxon>Actinomycetota</taxon>
        <taxon>Actinomycetes</taxon>
        <taxon>Pseudonocardiales</taxon>
        <taxon>Pseudonocardiaceae</taxon>
        <taxon>Kutzneria</taxon>
    </lineage>
</organism>
<proteinExistence type="predicted"/>
<comment type="caution">
    <text evidence="4">The sequence shown here is derived from an EMBL/GenBank/DDBJ whole genome shotgun (WGS) entry which is preliminary data.</text>
</comment>
<dbReference type="Proteomes" id="UP000585638">
    <property type="component" value="Unassembled WGS sequence"/>
</dbReference>
<dbReference type="CDD" id="cd01561">
    <property type="entry name" value="CBS_like"/>
    <property type="match status" value="1"/>
</dbReference>
<dbReference type="GO" id="GO:0006535">
    <property type="term" value="P:cysteine biosynthetic process from serine"/>
    <property type="evidence" value="ECO:0007669"/>
    <property type="project" value="InterPro"/>
</dbReference>
<accession>A0A7W9NN26</accession>
<dbReference type="InterPro" id="IPR001216">
    <property type="entry name" value="P-phosphate_BS"/>
</dbReference>
<keyword evidence="5" id="KW-1185">Reference proteome</keyword>
<dbReference type="Pfam" id="PF00291">
    <property type="entry name" value="PALP"/>
    <property type="match status" value="1"/>
</dbReference>
<evidence type="ECO:0000256" key="2">
    <source>
        <dbReference type="ARBA" id="ARBA00022898"/>
    </source>
</evidence>
<reference evidence="4 5" key="1">
    <citation type="submission" date="2020-08" db="EMBL/GenBank/DDBJ databases">
        <title>Sequencing the genomes of 1000 actinobacteria strains.</title>
        <authorList>
            <person name="Klenk H.-P."/>
        </authorList>
    </citation>
    <scope>NUCLEOTIDE SEQUENCE [LARGE SCALE GENOMIC DNA]</scope>
    <source>
        <strain evidence="4 5">DSM 43851</strain>
    </source>
</reference>
<dbReference type="InterPro" id="IPR050214">
    <property type="entry name" value="Cys_Synth/Cystath_Beta-Synth"/>
</dbReference>
<feature type="domain" description="Tryptophan synthase beta chain-like PALP" evidence="3">
    <location>
        <begin position="6"/>
        <end position="294"/>
    </location>
</feature>
<dbReference type="EC" id="2.5.1.47" evidence="4"/>
<keyword evidence="4" id="KW-0808">Transferase</keyword>
<dbReference type="AlphaFoldDB" id="A0A7W9NN26"/>
<dbReference type="RefSeq" id="WP_184870453.1">
    <property type="nucleotide sequence ID" value="NZ_BAAAWY010000004.1"/>
</dbReference>
<dbReference type="InterPro" id="IPR036052">
    <property type="entry name" value="TrpB-like_PALP_sf"/>
</dbReference>
<dbReference type="GO" id="GO:0004122">
    <property type="term" value="F:cystathionine beta-synthase activity"/>
    <property type="evidence" value="ECO:0007669"/>
    <property type="project" value="UniProtKB-EC"/>
</dbReference>
<gene>
    <name evidence="4" type="ORF">BJ998_009242</name>
</gene>
<evidence type="ECO:0000313" key="4">
    <source>
        <dbReference type="EMBL" id="MBB5897983.1"/>
    </source>
</evidence>
<dbReference type="PROSITE" id="PS00901">
    <property type="entry name" value="CYS_SYNTHASE"/>
    <property type="match status" value="1"/>
</dbReference>
<name>A0A7W9NN26_9PSEU</name>
<evidence type="ECO:0000313" key="5">
    <source>
        <dbReference type="Proteomes" id="UP000585638"/>
    </source>
</evidence>
<comment type="cofactor">
    <cofactor evidence="1">
        <name>pyridoxal 5'-phosphate</name>
        <dbReference type="ChEBI" id="CHEBI:597326"/>
    </cofactor>
</comment>